<sequence>MRAVQVSRWGGPEVLEVVDLPVPEPGPGELRVAVTVADVIFLDTLLRGGAGAEWGIALPYVPGGALAGTVRTVGAGVDASWVGRRVMARTGTEGAAAEYAVAAADQAVLLDDDVTDDDAAALSRDGVTALGLLDVTRVGPGDRVLVNAAAGGAGALVVQAALARGATVVGAARGERKLALVRELGAEAVDYTLPGWTDKAVAALGGERPTVLLEGAGGTPGQEAFTVLADGGRLVAYGAAGGFLEPDPEEVRRRGLDAGGISRIQLGKDEVRARTVEALALLREGAWAPVIRQRYPLEDLPAAHRGLEERTAIAKTLISLVE</sequence>
<dbReference type="InterPro" id="IPR013149">
    <property type="entry name" value="ADH-like_C"/>
</dbReference>
<reference evidence="3 5" key="1">
    <citation type="submission" date="2019-05" db="EMBL/GenBank/DDBJ databases">
        <title>Mumia sp. nov., isolated from the intestinal contents of plateau pika (Ochotona curzoniae) in the Qinghai-Tibet plateau of China.</title>
        <authorList>
            <person name="Tian Z."/>
        </authorList>
    </citation>
    <scope>NUCLEOTIDE SEQUENCE [LARGE SCALE GENOMIC DNA]</scope>
    <source>
        <strain evidence="5">527</strain>
        <strain evidence="3">Z527</strain>
    </source>
</reference>
<dbReference type="Gene3D" id="3.90.180.10">
    <property type="entry name" value="Medium-chain alcohol dehydrogenases, catalytic domain"/>
    <property type="match status" value="1"/>
</dbReference>
<dbReference type="Gene3D" id="3.40.50.720">
    <property type="entry name" value="NAD(P)-binding Rossmann-like Domain"/>
    <property type="match status" value="1"/>
</dbReference>
<dbReference type="AlphaFoldDB" id="A0A5C4MDJ5"/>
<dbReference type="Proteomes" id="UP000306740">
    <property type="component" value="Unassembled WGS sequence"/>
</dbReference>
<dbReference type="EMBL" id="VDFR01000081">
    <property type="protein sequence ID" value="TNC43260.1"/>
    <property type="molecule type" value="Genomic_DNA"/>
</dbReference>
<proteinExistence type="predicted"/>
<evidence type="ECO:0000313" key="4">
    <source>
        <dbReference type="EMBL" id="TNC43260.1"/>
    </source>
</evidence>
<dbReference type="SUPFAM" id="SSF50129">
    <property type="entry name" value="GroES-like"/>
    <property type="match status" value="1"/>
</dbReference>
<dbReference type="SUPFAM" id="SSF51735">
    <property type="entry name" value="NAD(P)-binding Rossmann-fold domains"/>
    <property type="match status" value="1"/>
</dbReference>
<dbReference type="InterPro" id="IPR011032">
    <property type="entry name" value="GroES-like_sf"/>
</dbReference>
<evidence type="ECO:0000256" key="1">
    <source>
        <dbReference type="ARBA" id="ARBA00022857"/>
    </source>
</evidence>
<dbReference type="Pfam" id="PF00107">
    <property type="entry name" value="ADH_zinc_N"/>
    <property type="match status" value="1"/>
</dbReference>
<feature type="domain" description="Enoyl reductase (ER)" evidence="2">
    <location>
        <begin position="10"/>
        <end position="318"/>
    </location>
</feature>
<dbReference type="SMART" id="SM00829">
    <property type="entry name" value="PKS_ER"/>
    <property type="match status" value="1"/>
</dbReference>
<keyword evidence="1" id="KW-0521">NADP</keyword>
<dbReference type="InterPro" id="IPR020843">
    <property type="entry name" value="ER"/>
</dbReference>
<dbReference type="PANTHER" id="PTHR44154:SF1">
    <property type="entry name" value="QUINONE OXIDOREDUCTASE"/>
    <property type="match status" value="1"/>
</dbReference>
<dbReference type="OrthoDB" id="9780520at2"/>
<evidence type="ECO:0000313" key="5">
    <source>
        <dbReference type="Proteomes" id="UP000306740"/>
    </source>
</evidence>
<name>A0A5C4MDJ5_9ACTN</name>
<dbReference type="InterPro" id="IPR036291">
    <property type="entry name" value="NAD(P)-bd_dom_sf"/>
</dbReference>
<accession>A0A5C4MDJ5</accession>
<evidence type="ECO:0000259" key="2">
    <source>
        <dbReference type="SMART" id="SM00829"/>
    </source>
</evidence>
<dbReference type="Pfam" id="PF08240">
    <property type="entry name" value="ADH_N"/>
    <property type="match status" value="1"/>
</dbReference>
<gene>
    <name evidence="4" type="ORF">FHE65_18550</name>
    <name evidence="3" type="ORF">FHE65_24190</name>
</gene>
<dbReference type="RefSeq" id="WP_139106395.1">
    <property type="nucleotide sequence ID" value="NZ_VDFR01000081.1"/>
</dbReference>
<dbReference type="PANTHER" id="PTHR44154">
    <property type="entry name" value="QUINONE OXIDOREDUCTASE"/>
    <property type="match status" value="1"/>
</dbReference>
<dbReference type="InterPro" id="IPR051603">
    <property type="entry name" value="Zinc-ADH_QOR/CCCR"/>
</dbReference>
<dbReference type="EMBL" id="VDFR01000118">
    <property type="protein sequence ID" value="TNC38648.1"/>
    <property type="molecule type" value="Genomic_DNA"/>
</dbReference>
<comment type="caution">
    <text evidence="3">The sequence shown here is derived from an EMBL/GenBank/DDBJ whole genome shotgun (WGS) entry which is preliminary data.</text>
</comment>
<dbReference type="GO" id="GO:0016491">
    <property type="term" value="F:oxidoreductase activity"/>
    <property type="evidence" value="ECO:0007669"/>
    <property type="project" value="InterPro"/>
</dbReference>
<protein>
    <submittedName>
        <fullName evidence="3">Zinc-binding dehydrogenase</fullName>
    </submittedName>
</protein>
<evidence type="ECO:0000313" key="3">
    <source>
        <dbReference type="EMBL" id="TNC38648.1"/>
    </source>
</evidence>
<organism evidence="3 5">
    <name type="scientific">Mumia zhuanghuii</name>
    <dbReference type="NCBI Taxonomy" id="2585211"/>
    <lineage>
        <taxon>Bacteria</taxon>
        <taxon>Bacillati</taxon>
        <taxon>Actinomycetota</taxon>
        <taxon>Actinomycetes</taxon>
        <taxon>Propionibacteriales</taxon>
        <taxon>Nocardioidaceae</taxon>
        <taxon>Mumia</taxon>
    </lineage>
</organism>
<dbReference type="InterPro" id="IPR013154">
    <property type="entry name" value="ADH-like_N"/>
</dbReference>